<gene>
    <name evidence="1" type="ORF">B0W47_02005</name>
    <name evidence="2" type="ORF">CDI09_14305</name>
</gene>
<dbReference type="Proteomes" id="UP000189683">
    <property type="component" value="Chromosome"/>
</dbReference>
<dbReference type="NCBIfam" id="TIGR02664">
    <property type="entry name" value="nitr_red_assoc"/>
    <property type="match status" value="1"/>
</dbReference>
<organism evidence="1 3">
    <name type="scientific">Komagataeibacter nataicola</name>
    <dbReference type="NCBI Taxonomy" id="265960"/>
    <lineage>
        <taxon>Bacteria</taxon>
        <taxon>Pseudomonadati</taxon>
        <taxon>Pseudomonadota</taxon>
        <taxon>Alphaproteobacteria</taxon>
        <taxon>Acetobacterales</taxon>
        <taxon>Acetobacteraceae</taxon>
        <taxon>Komagataeibacter</taxon>
    </lineage>
</organism>
<dbReference type="AlphaFoldDB" id="A0A9N7GZB9"/>
<evidence type="ECO:0000313" key="4">
    <source>
        <dbReference type="Proteomes" id="UP000247512"/>
    </source>
</evidence>
<reference evidence="1" key="2">
    <citation type="submission" date="2017-02" db="EMBL/GenBank/DDBJ databases">
        <authorList>
            <person name="Zhang H."/>
        </authorList>
    </citation>
    <scope>NUCLEOTIDE SEQUENCE</scope>
    <source>
        <strain evidence="1">RZS01</strain>
    </source>
</reference>
<name>A0A9N7GZB9_9PROT</name>
<dbReference type="EMBL" id="CP019875">
    <property type="protein sequence ID" value="AQU86427.1"/>
    <property type="molecule type" value="Genomic_DNA"/>
</dbReference>
<proteinExistence type="predicted"/>
<evidence type="ECO:0000313" key="1">
    <source>
        <dbReference type="EMBL" id="AQU86427.1"/>
    </source>
</evidence>
<sequence length="170" mass="19106">MLFDFERDFAGSLRCIPMIARQKLDIIGIKLSLRQWSRFTREERGQLADLPCESVAEQAAYHALVAHLIATRSDEPLRHLVTRGLEAWRDAAQMPDAVKTQAQADGIAPPTATQWAALLPLQRFALVKLARSRHENENFVPAMREFGLLHDKGAFSNPTAVSRAHTRLPN</sequence>
<dbReference type="EMBL" id="NIRT01000035">
    <property type="protein sequence ID" value="PYD65297.1"/>
    <property type="molecule type" value="Genomic_DNA"/>
</dbReference>
<reference evidence="3" key="1">
    <citation type="submission" date="2017-02" db="EMBL/GenBank/DDBJ databases">
        <title>zhang.</title>
        <authorList>
            <person name="Zhang H."/>
        </authorList>
    </citation>
    <scope>NUCLEOTIDE SEQUENCE [LARGE SCALE GENOMIC DNA]</scope>
    <source>
        <strain evidence="3">RZS01</strain>
    </source>
</reference>
<dbReference type="InterPro" id="IPR013481">
    <property type="entry name" value="NarM"/>
</dbReference>
<protein>
    <recommendedName>
        <fullName evidence="5">Nitrate reductase</fullName>
    </recommendedName>
</protein>
<dbReference type="RefSeq" id="WP_078523933.1">
    <property type="nucleotide sequence ID" value="NZ_CP019875.1"/>
</dbReference>
<evidence type="ECO:0000313" key="2">
    <source>
        <dbReference type="EMBL" id="PYD65297.1"/>
    </source>
</evidence>
<accession>A0A9N7GZB9</accession>
<dbReference type="KEGG" id="kna:B0W47_02005"/>
<keyword evidence="4" id="KW-1185">Reference proteome</keyword>
<evidence type="ECO:0008006" key="5">
    <source>
        <dbReference type="Google" id="ProtNLM"/>
    </source>
</evidence>
<dbReference type="Proteomes" id="UP000247512">
    <property type="component" value="Unassembled WGS sequence"/>
</dbReference>
<dbReference type="OrthoDB" id="7263223at2"/>
<reference evidence="2 4" key="3">
    <citation type="submission" date="2017-06" db="EMBL/GenBank/DDBJ databases">
        <title>A draft genome sequence of Komagataeibacter nataicola LMG 1536.</title>
        <authorList>
            <person name="Skraban J."/>
            <person name="Cleenwerck I."/>
            <person name="Vandamme P."/>
            <person name="Trcek J."/>
        </authorList>
    </citation>
    <scope>NUCLEOTIDE SEQUENCE [LARGE SCALE GENOMIC DNA]</scope>
    <source>
        <strain evidence="2 4">LMG 1536</strain>
    </source>
</reference>
<evidence type="ECO:0000313" key="3">
    <source>
        <dbReference type="Proteomes" id="UP000189683"/>
    </source>
</evidence>
<dbReference type="Pfam" id="PF09655">
    <property type="entry name" value="Nitr_red_assoc"/>
    <property type="match status" value="1"/>
</dbReference>